<proteinExistence type="predicted"/>
<dbReference type="RefSeq" id="WP_143832966.1">
    <property type="nucleotide sequence ID" value="NZ_MCOK01000001.1"/>
</dbReference>
<evidence type="ECO:0000256" key="1">
    <source>
        <dbReference type="SAM" id="Phobius"/>
    </source>
</evidence>
<sequence>MGASSAMALALLGVIGGVALNALVHPLVTDAAFAQGGRVAEAEVTGVVEGEAQVAFTVDGEQVETVAAGAYDPHHDPREVEIRYLPESPHEAVLADHSASWGPALLSVLTLAALMSWLLAHTWYGGGTPPAVRARLRRRAPALPTARWSVPAVLCLCVGTLLCAWPYLDATPAEMVRLDPSFTWFTMGTAVLLVAVPLAWRATARHAALNRAALPSRPHSPARKVGVKAAVVLVCLLILAVPGHLLAKRLRNDAALSSGPTVRGTVEAVDKSSRRGCWFSVRVSYQVEDLPYERTLDIGCSDQRSHTAGDTVLLETSSTDPALVRIADRSR</sequence>
<dbReference type="AlphaFoldDB" id="A0A1V3C5D4"/>
<keyword evidence="3" id="KW-1185">Reference proteome</keyword>
<accession>A0A1V3C5D4</accession>
<keyword evidence="1" id="KW-1133">Transmembrane helix</keyword>
<feature type="transmembrane region" description="Helical" evidence="1">
    <location>
        <begin position="104"/>
        <end position="124"/>
    </location>
</feature>
<comment type="caution">
    <text evidence="2">The sequence shown here is derived from an EMBL/GenBank/DDBJ whole genome shotgun (WGS) entry which is preliminary data.</text>
</comment>
<feature type="transmembrane region" description="Helical" evidence="1">
    <location>
        <begin position="145"/>
        <end position="167"/>
    </location>
</feature>
<protein>
    <submittedName>
        <fullName evidence="2">Uncharacterized protein</fullName>
    </submittedName>
</protein>
<evidence type="ECO:0000313" key="2">
    <source>
        <dbReference type="EMBL" id="OOC55842.1"/>
    </source>
</evidence>
<evidence type="ECO:0000313" key="3">
    <source>
        <dbReference type="Proteomes" id="UP000189004"/>
    </source>
</evidence>
<dbReference type="Proteomes" id="UP000189004">
    <property type="component" value="Unassembled WGS sequence"/>
</dbReference>
<dbReference type="EMBL" id="MCOK01000001">
    <property type="protein sequence ID" value="OOC55842.1"/>
    <property type="molecule type" value="Genomic_DNA"/>
</dbReference>
<name>A0A1V3C5D4_9ACTN</name>
<feature type="transmembrane region" description="Helical" evidence="1">
    <location>
        <begin position="225"/>
        <end position="247"/>
    </location>
</feature>
<keyword evidence="1" id="KW-0812">Transmembrane</keyword>
<keyword evidence="1" id="KW-0472">Membrane</keyword>
<reference evidence="3" key="1">
    <citation type="submission" date="2016-08" db="EMBL/GenBank/DDBJ databases">
        <authorList>
            <person name="Tokovenko B."/>
            <person name="Kalinowski J."/>
        </authorList>
    </citation>
    <scope>NUCLEOTIDE SEQUENCE [LARGE SCALE GENOMIC DNA]</scope>
    <source>
        <strain evidence="3">UTMC102</strain>
    </source>
</reference>
<organism evidence="2 3">
    <name type="scientific">Nocardiopsis sinuspersici</name>
    <dbReference type="NCBI Taxonomy" id="501010"/>
    <lineage>
        <taxon>Bacteria</taxon>
        <taxon>Bacillati</taxon>
        <taxon>Actinomycetota</taxon>
        <taxon>Actinomycetes</taxon>
        <taxon>Streptosporangiales</taxon>
        <taxon>Nocardiopsidaceae</taxon>
        <taxon>Nocardiopsis</taxon>
    </lineage>
</organism>
<feature type="transmembrane region" description="Helical" evidence="1">
    <location>
        <begin position="182"/>
        <end position="204"/>
    </location>
</feature>
<gene>
    <name evidence="2" type="ORF">NOSIN_20070</name>
</gene>